<evidence type="ECO:0000259" key="3">
    <source>
        <dbReference type="Pfam" id="PF10350"/>
    </source>
</evidence>
<dbReference type="InterPro" id="IPR056843">
    <property type="entry name" value="THADA-like_TPR"/>
</dbReference>
<dbReference type="InterPro" id="IPR019442">
    <property type="entry name" value="THADA/TRM732_DUF2428"/>
</dbReference>
<evidence type="ECO:0000259" key="4">
    <source>
        <dbReference type="Pfam" id="PF25150"/>
    </source>
</evidence>
<comment type="caution">
    <text evidence="6">The sequence shown here is derived from an EMBL/GenBank/DDBJ whole genome shotgun (WGS) entry which is preliminary data.</text>
</comment>
<dbReference type="PANTHER" id="PTHR14387:SF0">
    <property type="entry name" value="DUF2428 DOMAIN-CONTAINING PROTEIN"/>
    <property type="match status" value="1"/>
</dbReference>
<dbReference type="Proteomes" id="UP001054837">
    <property type="component" value="Unassembled WGS sequence"/>
</dbReference>
<dbReference type="InterPro" id="IPR056842">
    <property type="entry name" value="THADA-like_TPR_C"/>
</dbReference>
<dbReference type="Pfam" id="PF25150">
    <property type="entry name" value="TPR_Trm732"/>
    <property type="match status" value="1"/>
</dbReference>
<name>A0AAV4VEZ4_9ARAC</name>
<dbReference type="Gene3D" id="1.25.10.10">
    <property type="entry name" value="Leucine-rich Repeat Variant"/>
    <property type="match status" value="2"/>
</dbReference>
<dbReference type="SUPFAM" id="SSF48371">
    <property type="entry name" value="ARM repeat"/>
    <property type="match status" value="2"/>
</dbReference>
<dbReference type="GO" id="GO:0030488">
    <property type="term" value="P:tRNA methylation"/>
    <property type="evidence" value="ECO:0007669"/>
    <property type="project" value="TreeGrafter"/>
</dbReference>
<evidence type="ECO:0000259" key="5">
    <source>
        <dbReference type="Pfam" id="PF25151"/>
    </source>
</evidence>
<dbReference type="InterPro" id="IPR011989">
    <property type="entry name" value="ARM-like"/>
</dbReference>
<feature type="domain" description="DUF2428" evidence="3">
    <location>
        <begin position="844"/>
        <end position="1045"/>
    </location>
</feature>
<comment type="similarity">
    <text evidence="1">Belongs to the THADA family.</text>
</comment>
<keyword evidence="2" id="KW-0819">tRNA processing</keyword>
<dbReference type="Pfam" id="PF25151">
    <property type="entry name" value="TPR_Trm732_C"/>
    <property type="match status" value="1"/>
</dbReference>
<evidence type="ECO:0000313" key="7">
    <source>
        <dbReference type="Proteomes" id="UP001054837"/>
    </source>
</evidence>
<dbReference type="GO" id="GO:0005829">
    <property type="term" value="C:cytosol"/>
    <property type="evidence" value="ECO:0007669"/>
    <property type="project" value="TreeGrafter"/>
</dbReference>
<reference evidence="6 7" key="1">
    <citation type="submission" date="2021-06" db="EMBL/GenBank/DDBJ databases">
        <title>Caerostris darwini draft genome.</title>
        <authorList>
            <person name="Kono N."/>
            <person name="Arakawa K."/>
        </authorList>
    </citation>
    <scope>NUCLEOTIDE SEQUENCE [LARGE SCALE GENOMIC DNA]</scope>
</reference>
<organism evidence="6 7">
    <name type="scientific">Caerostris darwini</name>
    <dbReference type="NCBI Taxonomy" id="1538125"/>
    <lineage>
        <taxon>Eukaryota</taxon>
        <taxon>Metazoa</taxon>
        <taxon>Ecdysozoa</taxon>
        <taxon>Arthropoda</taxon>
        <taxon>Chelicerata</taxon>
        <taxon>Arachnida</taxon>
        <taxon>Araneae</taxon>
        <taxon>Araneomorphae</taxon>
        <taxon>Entelegynae</taxon>
        <taxon>Araneoidea</taxon>
        <taxon>Araneidae</taxon>
        <taxon>Caerostris</taxon>
    </lineage>
</organism>
<dbReference type="Pfam" id="PF10350">
    <property type="entry name" value="DUF2428"/>
    <property type="match status" value="1"/>
</dbReference>
<dbReference type="InterPro" id="IPR016024">
    <property type="entry name" value="ARM-type_fold"/>
</dbReference>
<protein>
    <submittedName>
        <fullName evidence="6">Thyroid adenoma-associated protein homolog</fullName>
    </submittedName>
</protein>
<accession>A0AAV4VEZ4</accession>
<feature type="domain" description="tRNA (32-2'-O)-methyltransferase regulator THADA-like TPR repeats region" evidence="4">
    <location>
        <begin position="388"/>
        <end position="613"/>
    </location>
</feature>
<keyword evidence="7" id="KW-1185">Reference proteome</keyword>
<dbReference type="InterPro" id="IPR051954">
    <property type="entry name" value="tRNA_methyltransferase_THADA"/>
</dbReference>
<proteinExistence type="inferred from homology"/>
<evidence type="ECO:0000256" key="1">
    <source>
        <dbReference type="ARBA" id="ARBA00010409"/>
    </source>
</evidence>
<dbReference type="PANTHER" id="PTHR14387">
    <property type="entry name" value="THADA/DEATH RECEPTOR INTERACTING PROTEIN"/>
    <property type="match status" value="1"/>
</dbReference>
<evidence type="ECO:0000313" key="6">
    <source>
        <dbReference type="EMBL" id="GIY68476.1"/>
    </source>
</evidence>
<dbReference type="EMBL" id="BPLQ01012873">
    <property type="protein sequence ID" value="GIY68476.1"/>
    <property type="molecule type" value="Genomic_DNA"/>
</dbReference>
<evidence type="ECO:0000256" key="2">
    <source>
        <dbReference type="ARBA" id="ARBA00022694"/>
    </source>
</evidence>
<feature type="domain" description="tRNA (32-2'-O)-methyltransferase regulator THADA-like C-terminal TPR repeats region" evidence="5">
    <location>
        <begin position="1048"/>
        <end position="1198"/>
    </location>
</feature>
<sequence>MTSLDDRSFIDALFVITQKISEEKISSRVHKNLKDLYQIIQKCPEKIVNIHELPTEPQEKLFSIIQVLTSVVSNAELPAESLLLGSTCLVVLVGEAFTAEFASFFLMSLYSLVGEKTQDLKERGIHNSLEYPVTVQHIKTLVTNCTEKNGDLLQAVRNFIQDENAFQRIPTFHQITILHGILSCQRADLLAFCCRTFDDRPFLITMFYPIYQSCVTPCSNQYHAFSILVNWLKTCQRHLQELVGPQDSRYFSTGTLIVGKTLSVLESNWESPIKGVSTFVKEAYRTLIALSKAECVYLKMYDFDLVQSLLDPIMKLSWKVKGKYVVLSIVLQSIDYTEFLENNPDVPREVIFNLKANYASSAISEVYKTITESMKRTKEDVRALHSEWCRWWKEPVVAALLSNDKLLIQGVNNLILPWTLKIIPESYDLLLDIFEKLEDFAPTLMLMRMAKETGMFQVQEKEFKLIQKYLHHHNVHLRMELLSILCSSSKKSERVSENEMRLLKEFLPVNLNIDSTPFQQLLLSQMRTLLVRIRDSVVQEYRLKSKGAHPNRTSSAGNGDFQLDPAQLEFVEWLVKTCVLNTFPGSCYQRRRICLGVLTSVFDVLVASPQGNRRKEKPSKFVKEAIQVVQSQGFWKFLTDGTLLKIFPCITDCTDEIRELTYRLMETHSHWPAIYQRLPCEGVLRVAFDMCEFADHRNSEAGALLMRLIYKKLYIKDNVFTDGSQIFVLHFLLSILKMNVNGEGELDTSQNAILYTNMHGFLLALEYCLSISKEAFKSFPADQMSSVVDFVDTVLDFCVKVIRELLVQIRKGPDFADIGQFLEAVGARRESEEDALHLHRVAHKQIEIFSIGLWLKIKNCCCVLSELAACICVLDLPQNTKKNYLFKIADELANVLITCRHRGVIEGCSIALHKFCTMLLPDDAFHEEICKSLLNSVFDSLSDATSTSVTRRSAGLPSLVQAVVSSENNNLQRKLLTFTIHKLLDVLRLPLPPTLEISDKTDLPQGHAYHILKALVMESSVSQAILLHLNDIIPACIAGFSSPFWPIRNGALQLFGVLLPRICGQKKVQEDDSEHNLVSSSELFARCPTLKVYMLEELHKCVRFHRQRKLCSELVPVLSIIVKLSPPKEKDGDFVTEFKTLLFQLLDVPIWKVRDLVSSALSVMVTVSDVSEAMEELSQEQGSFNSNKVHGVLLLVQKVSKRDGFFSDTREIVKSLADLCHPLSERRCHLLLGVLLDTVSMVTKKNEDSIPTDICQTLSCLNTETVPAIGDEFLEGKIVALRLRTAERADVAEIVKQQSGKDLSVQRECLQFLTEKFHAERGGDLFHTEDRLKEWKDIAEALVPYMTKESHPSTVQEVLQFLTDLCDDSRAGSSILSPGFYESFNKTLKHHVRNEARSSVAALAFAFFSLCIRSSLAQGNGISNRDIQIFIDYLSDYCKPESGYLKKMLAVRSVNRVGPLLLPYLHQEIEEDEILFYNRRFRIMLRSVLTLLEDEDDEIRNEACVFPSTLSNKYGIPCVQFNIAAQMIYDCYFQYLEKNDFFIMDWWRRLQKPRDTISIILDSTFFVPEQVNLFEEGAINIFAEPVMNVLQERNIISKALDEMYHCDPTGWIKILKHYTQGLYSDVVKLFAVLSLMDRRPECGPFAYPVDGFLAFLKMDAQISLLVERRDLLEGRDEWTAKAAEDISVQWSKIISYFGDDLAFFLAEL</sequence>
<gene>
    <name evidence="6" type="primary">Thada</name>
    <name evidence="6" type="ORF">CDAR_112161</name>
</gene>